<dbReference type="Proteomes" id="UP000632138">
    <property type="component" value="Unassembled WGS sequence"/>
</dbReference>
<comment type="caution">
    <text evidence="7">The sequence shown here is derived from an EMBL/GenBank/DDBJ whole genome shotgun (WGS) entry which is preliminary data.</text>
</comment>
<dbReference type="InterPro" id="IPR009006">
    <property type="entry name" value="Ala_racemase/Decarboxylase_C"/>
</dbReference>
<evidence type="ECO:0000313" key="8">
    <source>
        <dbReference type="Proteomes" id="UP000632138"/>
    </source>
</evidence>
<protein>
    <submittedName>
        <fullName evidence="7">Alanine racemase</fullName>
    </submittedName>
</protein>
<dbReference type="Pfam" id="PF00278">
    <property type="entry name" value="Orn_DAP_Arg_deC"/>
    <property type="match status" value="1"/>
</dbReference>
<comment type="cofactor">
    <cofactor evidence="1">
        <name>pyridoxal 5'-phosphate</name>
        <dbReference type="ChEBI" id="CHEBI:597326"/>
    </cofactor>
</comment>
<evidence type="ECO:0000313" key="7">
    <source>
        <dbReference type="EMBL" id="MBM2617062.1"/>
    </source>
</evidence>
<dbReference type="PANTHER" id="PTHR43727">
    <property type="entry name" value="DIAMINOPIMELATE DECARBOXYLASE"/>
    <property type="match status" value="1"/>
</dbReference>
<dbReference type="Gene3D" id="3.20.20.10">
    <property type="entry name" value="Alanine racemase"/>
    <property type="match status" value="1"/>
</dbReference>
<dbReference type="SUPFAM" id="SSF50621">
    <property type="entry name" value="Alanine racemase C-terminal domain-like"/>
    <property type="match status" value="1"/>
</dbReference>
<evidence type="ECO:0000259" key="5">
    <source>
        <dbReference type="Pfam" id="PF00278"/>
    </source>
</evidence>
<dbReference type="PANTHER" id="PTHR43727:SF2">
    <property type="entry name" value="GROUP IV DECARBOXYLASE"/>
    <property type="match status" value="1"/>
</dbReference>
<organism evidence="7 8">
    <name type="scientific">Paractinoplanes ovalisporus</name>
    <dbReference type="NCBI Taxonomy" id="2810368"/>
    <lineage>
        <taxon>Bacteria</taxon>
        <taxon>Bacillati</taxon>
        <taxon>Actinomycetota</taxon>
        <taxon>Actinomycetes</taxon>
        <taxon>Micromonosporales</taxon>
        <taxon>Micromonosporaceae</taxon>
        <taxon>Paractinoplanes</taxon>
    </lineage>
</organism>
<evidence type="ECO:0000256" key="2">
    <source>
        <dbReference type="ARBA" id="ARBA00022793"/>
    </source>
</evidence>
<keyword evidence="2" id="KW-0210">Decarboxylase</keyword>
<proteinExistence type="predicted"/>
<dbReference type="InterPro" id="IPR022653">
    <property type="entry name" value="De-COase2_pyr-phos_BS"/>
</dbReference>
<dbReference type="PROSITE" id="PS00879">
    <property type="entry name" value="ODR_DC_2_2"/>
    <property type="match status" value="1"/>
</dbReference>
<dbReference type="Gene3D" id="2.40.37.10">
    <property type="entry name" value="Lyase, Ornithine Decarboxylase, Chain A, domain 1"/>
    <property type="match status" value="1"/>
</dbReference>
<dbReference type="EMBL" id="JAENHP010000004">
    <property type="protein sequence ID" value="MBM2617062.1"/>
    <property type="molecule type" value="Genomic_DNA"/>
</dbReference>
<dbReference type="SUPFAM" id="SSF51419">
    <property type="entry name" value="PLP-binding barrel"/>
    <property type="match status" value="1"/>
</dbReference>
<gene>
    <name evidence="7" type="ORF">JIG36_16015</name>
</gene>
<dbReference type="InterPro" id="IPR022643">
    <property type="entry name" value="De-COase2_C"/>
</dbReference>
<dbReference type="InterPro" id="IPR022644">
    <property type="entry name" value="De-COase2_N"/>
</dbReference>
<keyword evidence="8" id="KW-1185">Reference proteome</keyword>
<dbReference type="InterPro" id="IPR029066">
    <property type="entry name" value="PLP-binding_barrel"/>
</dbReference>
<dbReference type="InterPro" id="IPR022657">
    <property type="entry name" value="De-COase2_CS"/>
</dbReference>
<dbReference type="RefSeq" id="WP_203377064.1">
    <property type="nucleotide sequence ID" value="NZ_JAENHP010000004.1"/>
</dbReference>
<evidence type="ECO:0000256" key="1">
    <source>
        <dbReference type="ARBA" id="ARBA00001933"/>
    </source>
</evidence>
<accession>A0ABS2AB58</accession>
<evidence type="ECO:0000259" key="6">
    <source>
        <dbReference type="Pfam" id="PF02784"/>
    </source>
</evidence>
<dbReference type="Pfam" id="PF02784">
    <property type="entry name" value="Orn_Arg_deC_N"/>
    <property type="match status" value="1"/>
</dbReference>
<keyword evidence="3" id="KW-0663">Pyridoxal phosphate</keyword>
<evidence type="ECO:0000256" key="4">
    <source>
        <dbReference type="ARBA" id="ARBA00023239"/>
    </source>
</evidence>
<keyword evidence="4" id="KW-0456">Lyase</keyword>
<reference evidence="7 8" key="1">
    <citation type="submission" date="2021-01" db="EMBL/GenBank/DDBJ databases">
        <title>Actinoplanes sp. nov. LDG1-06 isolated from lichen.</title>
        <authorList>
            <person name="Saeng-In P."/>
            <person name="Phongsopitanun W."/>
            <person name="Kanchanasin P."/>
            <person name="Yuki M."/>
            <person name="Kudo T."/>
            <person name="Ohkuma M."/>
            <person name="Tanasupawat S."/>
        </authorList>
    </citation>
    <scope>NUCLEOTIDE SEQUENCE [LARGE SCALE GENOMIC DNA]</scope>
    <source>
        <strain evidence="7 8">LDG1-06</strain>
    </source>
</reference>
<feature type="domain" description="Orn/DAP/Arg decarboxylase 2 N-terminal" evidence="6">
    <location>
        <begin position="58"/>
        <end position="253"/>
    </location>
</feature>
<evidence type="ECO:0000256" key="3">
    <source>
        <dbReference type="ARBA" id="ARBA00022898"/>
    </source>
</evidence>
<feature type="domain" description="Orn/DAP/Arg decarboxylase 2 C-terminal" evidence="5">
    <location>
        <begin position="341"/>
        <end position="430"/>
    </location>
</feature>
<dbReference type="PROSITE" id="PS00878">
    <property type="entry name" value="ODR_DC_2_1"/>
    <property type="match status" value="1"/>
</dbReference>
<sequence length="478" mass="52600">MTDSRPLPLTPRIEPDTQSVLAEEALLRQLVDGLGSPLNVVLPDALAANVEAFRAVYRHHRLRGRIYFAHKANRSAALLRRLAAAEVAVDVASLEELQHALGAGFTPDRIIATGPKNREFLWLAARTGVIVSADSPDELDELAALGRAPVRVMVRLSGFVSPGVQMISRRSRFGVPSEQLTEALDRVEKHAGRLELVGIAYHLDTIGIPEKAIALEGCLTALDECRRRGLPVWSIDIGGGFGVNYLADGEQWERWTSELARAVLGHRPPLTWNEHGYGLRNEAGTLRGALGLYPAFRPVSGAGYLDQLLSTVAPAQRRPLGELLLDSMADLDIEPGRALLDQCGLVLARVLEVRSEGPDTLVRLEANARDVSLEEHGVLMDPVLIPHRSDEPTEVFLLGNLCLESDLITRRRVTLPARPRPGDLLAFVNTAGYFMDFSASRALHQPIARKVAVHRAGERWSWCLDEHYWPVPEREEAA</sequence>
<name>A0ABS2AB58_9ACTN</name>